<dbReference type="Pfam" id="PF08281">
    <property type="entry name" value="Sigma70_r4_2"/>
    <property type="match status" value="1"/>
</dbReference>
<dbReference type="Proteomes" id="UP001594351">
    <property type="component" value="Unassembled WGS sequence"/>
</dbReference>
<keyword evidence="2 6" id="KW-0805">Transcription regulation</keyword>
<dbReference type="Pfam" id="PF04542">
    <property type="entry name" value="Sigma70_r2"/>
    <property type="match status" value="1"/>
</dbReference>
<dbReference type="SUPFAM" id="SSF88946">
    <property type="entry name" value="Sigma2 domain of RNA polymerase sigma factors"/>
    <property type="match status" value="1"/>
</dbReference>
<evidence type="ECO:0000256" key="4">
    <source>
        <dbReference type="ARBA" id="ARBA00023125"/>
    </source>
</evidence>
<dbReference type="InterPro" id="IPR013325">
    <property type="entry name" value="RNA_pol_sigma_r2"/>
</dbReference>
<dbReference type="InterPro" id="IPR039425">
    <property type="entry name" value="RNA_pol_sigma-70-like"/>
</dbReference>
<reference evidence="9 10" key="1">
    <citation type="submission" date="2024-09" db="EMBL/GenBank/DDBJ databases">
        <title>Laminarin stimulates single cell rates of sulfate reduction while oxygen inhibits transcriptomic activity in coastal marine sediment.</title>
        <authorList>
            <person name="Lindsay M."/>
            <person name="Orcutt B."/>
            <person name="Emerson D."/>
            <person name="Stepanauskas R."/>
            <person name="D'Angelo T."/>
        </authorList>
    </citation>
    <scope>NUCLEOTIDE SEQUENCE [LARGE SCALE GENOMIC DNA]</scope>
    <source>
        <strain evidence="9">SAG AM-311-K15</strain>
    </source>
</reference>
<keyword evidence="10" id="KW-1185">Reference proteome</keyword>
<keyword evidence="3 6" id="KW-0731">Sigma factor</keyword>
<comment type="caution">
    <text evidence="9">The sequence shown here is derived from an EMBL/GenBank/DDBJ whole genome shotgun (WGS) entry which is preliminary data.</text>
</comment>
<evidence type="ECO:0000256" key="2">
    <source>
        <dbReference type="ARBA" id="ARBA00023015"/>
    </source>
</evidence>
<protein>
    <recommendedName>
        <fullName evidence="6">RNA polymerase sigma factor</fullName>
    </recommendedName>
</protein>
<dbReference type="EMBL" id="JBHPBY010000390">
    <property type="protein sequence ID" value="MFC1852929.1"/>
    <property type="molecule type" value="Genomic_DNA"/>
</dbReference>
<organism evidence="9 10">
    <name type="scientific">candidate division CSSED10-310 bacterium</name>
    <dbReference type="NCBI Taxonomy" id="2855610"/>
    <lineage>
        <taxon>Bacteria</taxon>
        <taxon>Bacteria division CSSED10-310</taxon>
    </lineage>
</organism>
<feature type="domain" description="RNA polymerase sigma-70 region 2" evidence="7">
    <location>
        <begin position="39"/>
        <end position="104"/>
    </location>
</feature>
<dbReference type="SUPFAM" id="SSF88659">
    <property type="entry name" value="Sigma3 and sigma4 domains of RNA polymerase sigma factors"/>
    <property type="match status" value="1"/>
</dbReference>
<evidence type="ECO:0000259" key="8">
    <source>
        <dbReference type="Pfam" id="PF08281"/>
    </source>
</evidence>
<keyword evidence="4 6" id="KW-0238">DNA-binding</keyword>
<dbReference type="InterPro" id="IPR007627">
    <property type="entry name" value="RNA_pol_sigma70_r2"/>
</dbReference>
<dbReference type="Gene3D" id="1.10.1740.10">
    <property type="match status" value="1"/>
</dbReference>
<evidence type="ECO:0000256" key="3">
    <source>
        <dbReference type="ARBA" id="ARBA00023082"/>
    </source>
</evidence>
<evidence type="ECO:0000313" key="9">
    <source>
        <dbReference type="EMBL" id="MFC1852929.1"/>
    </source>
</evidence>
<comment type="similarity">
    <text evidence="1 6">Belongs to the sigma-70 factor family. ECF subfamily.</text>
</comment>
<dbReference type="InterPro" id="IPR013249">
    <property type="entry name" value="RNA_pol_sigma70_r4_t2"/>
</dbReference>
<accession>A0ABV6Z3F0</accession>
<dbReference type="Gene3D" id="1.10.10.10">
    <property type="entry name" value="Winged helix-like DNA-binding domain superfamily/Winged helix DNA-binding domain"/>
    <property type="match status" value="1"/>
</dbReference>
<sequence>MKGISKSDVSKNPNPKTISDLDLVQKIKNGEQHHFSEIVSRYENLIYQYTLRMCGNQPDAEDILQETFLNAFRAIDRFRGDSKLATWLYRIANNSCLMKKRKSKFAPEKELSLSDIISEPGSRNYQYLEASNASPMSKLLDVELKEKLQQIILDLPKKHRQSFVLADIQGFSGQEIADILGVSIPTVKSRLHRARLFVRQKLSHYLEIETRI</sequence>
<dbReference type="PROSITE" id="PS01063">
    <property type="entry name" value="SIGMA70_ECF"/>
    <property type="match status" value="1"/>
</dbReference>
<evidence type="ECO:0000256" key="1">
    <source>
        <dbReference type="ARBA" id="ARBA00010641"/>
    </source>
</evidence>
<dbReference type="InterPro" id="IPR013324">
    <property type="entry name" value="RNA_pol_sigma_r3/r4-like"/>
</dbReference>
<dbReference type="PANTHER" id="PTHR43133:SF51">
    <property type="entry name" value="RNA POLYMERASE SIGMA FACTOR"/>
    <property type="match status" value="1"/>
</dbReference>
<dbReference type="CDD" id="cd06171">
    <property type="entry name" value="Sigma70_r4"/>
    <property type="match status" value="1"/>
</dbReference>
<name>A0ABV6Z3F0_UNCC1</name>
<dbReference type="PANTHER" id="PTHR43133">
    <property type="entry name" value="RNA POLYMERASE ECF-TYPE SIGMA FACTO"/>
    <property type="match status" value="1"/>
</dbReference>
<feature type="domain" description="RNA polymerase sigma factor 70 region 4 type 2" evidence="8">
    <location>
        <begin position="146"/>
        <end position="196"/>
    </location>
</feature>
<dbReference type="InterPro" id="IPR000838">
    <property type="entry name" value="RNA_pol_sigma70_ECF_CS"/>
</dbReference>
<keyword evidence="5 6" id="KW-0804">Transcription</keyword>
<proteinExistence type="inferred from homology"/>
<dbReference type="InterPro" id="IPR014284">
    <property type="entry name" value="RNA_pol_sigma-70_dom"/>
</dbReference>
<evidence type="ECO:0000259" key="7">
    <source>
        <dbReference type="Pfam" id="PF04542"/>
    </source>
</evidence>
<evidence type="ECO:0000313" key="10">
    <source>
        <dbReference type="Proteomes" id="UP001594351"/>
    </source>
</evidence>
<dbReference type="NCBIfam" id="TIGR02937">
    <property type="entry name" value="sigma70-ECF"/>
    <property type="match status" value="1"/>
</dbReference>
<dbReference type="InterPro" id="IPR036388">
    <property type="entry name" value="WH-like_DNA-bd_sf"/>
</dbReference>
<evidence type="ECO:0000256" key="5">
    <source>
        <dbReference type="ARBA" id="ARBA00023163"/>
    </source>
</evidence>
<evidence type="ECO:0000256" key="6">
    <source>
        <dbReference type="RuleBase" id="RU000716"/>
    </source>
</evidence>
<gene>
    <name evidence="9" type="ORF">ACFL27_22245</name>
</gene>